<dbReference type="HAMAP" id="MF_01008">
    <property type="entry name" value="MraZ"/>
    <property type="match status" value="1"/>
</dbReference>
<dbReference type="GO" id="GO:0000976">
    <property type="term" value="F:transcription cis-regulatory region binding"/>
    <property type="evidence" value="ECO:0007669"/>
    <property type="project" value="TreeGrafter"/>
</dbReference>
<dbReference type="InterPro" id="IPR007159">
    <property type="entry name" value="SpoVT-AbrB_dom"/>
</dbReference>
<evidence type="ECO:0000256" key="5">
    <source>
        <dbReference type="ARBA" id="ARBA00023125"/>
    </source>
</evidence>
<evidence type="ECO:0000256" key="4">
    <source>
        <dbReference type="ARBA" id="ARBA00023015"/>
    </source>
</evidence>
<dbReference type="GO" id="GO:0003700">
    <property type="term" value="F:DNA-binding transcription factor activity"/>
    <property type="evidence" value="ECO:0007669"/>
    <property type="project" value="UniProtKB-UniRule"/>
</dbReference>
<dbReference type="EMBL" id="UGMX01000002">
    <property type="protein sequence ID" value="STW09346.1"/>
    <property type="molecule type" value="Genomic_DNA"/>
</dbReference>
<dbReference type="GO" id="GO:0051301">
    <property type="term" value="P:cell division"/>
    <property type="evidence" value="ECO:0007669"/>
    <property type="project" value="UniProtKB-KW"/>
</dbReference>
<dbReference type="Pfam" id="PF02381">
    <property type="entry name" value="MraZ"/>
    <property type="match status" value="1"/>
</dbReference>
<comment type="subunit">
    <text evidence="7">Forms oligomers.</text>
</comment>
<dbReference type="InterPro" id="IPR037914">
    <property type="entry name" value="SpoVT-AbrB_sf"/>
</dbReference>
<evidence type="ECO:0000313" key="10">
    <source>
        <dbReference type="Proteomes" id="UP000254571"/>
    </source>
</evidence>
<keyword evidence="4 7" id="KW-0805">Transcription regulation</keyword>
<comment type="caution">
    <text evidence="9">The sequence shown here is derived from an EMBL/GenBank/DDBJ whole genome shotgun (WGS) entry which is preliminary data.</text>
</comment>
<dbReference type="InterPro" id="IPR038619">
    <property type="entry name" value="MraZ_sf"/>
</dbReference>
<keyword evidence="3" id="KW-0677">Repeat</keyword>
<dbReference type="GO" id="GO:0009295">
    <property type="term" value="C:nucleoid"/>
    <property type="evidence" value="ECO:0007669"/>
    <property type="project" value="UniProtKB-SubCell"/>
</dbReference>
<keyword evidence="2 7" id="KW-0963">Cytoplasm</keyword>
<dbReference type="CDD" id="cd16320">
    <property type="entry name" value="MraZ_N"/>
    <property type="match status" value="1"/>
</dbReference>
<dbReference type="InterPro" id="IPR020603">
    <property type="entry name" value="MraZ_dom"/>
</dbReference>
<evidence type="ECO:0000313" key="9">
    <source>
        <dbReference type="EMBL" id="STW09346.1"/>
    </source>
</evidence>
<evidence type="ECO:0000256" key="6">
    <source>
        <dbReference type="ARBA" id="ARBA00023163"/>
    </source>
</evidence>
<keyword evidence="9" id="KW-0132">Cell division</keyword>
<name>A0A7H4PA81_9ENTR</name>
<dbReference type="GO" id="GO:0005737">
    <property type="term" value="C:cytoplasm"/>
    <property type="evidence" value="ECO:0007669"/>
    <property type="project" value="UniProtKB-UniRule"/>
</dbReference>
<dbReference type="PANTHER" id="PTHR34701:SF1">
    <property type="entry name" value="TRANSCRIPTIONAL REGULATOR MRAZ"/>
    <property type="match status" value="1"/>
</dbReference>
<evidence type="ECO:0000259" key="8">
    <source>
        <dbReference type="PROSITE" id="PS51740"/>
    </source>
</evidence>
<reference evidence="9 10" key="1">
    <citation type="submission" date="2018-06" db="EMBL/GenBank/DDBJ databases">
        <authorList>
            <consortium name="Pathogen Informatics"/>
            <person name="Doyle S."/>
        </authorList>
    </citation>
    <scope>NUCLEOTIDE SEQUENCE [LARGE SCALE GENOMIC DNA]</scope>
    <source>
        <strain evidence="9 10">NCTC9149</strain>
    </source>
</reference>
<accession>A0A7H4PA81</accession>
<dbReference type="PANTHER" id="PTHR34701">
    <property type="entry name" value="TRANSCRIPTIONAL REGULATOR MRAZ"/>
    <property type="match status" value="1"/>
</dbReference>
<dbReference type="GO" id="GO:2000143">
    <property type="term" value="P:negative regulation of DNA-templated transcription initiation"/>
    <property type="evidence" value="ECO:0007669"/>
    <property type="project" value="TreeGrafter"/>
</dbReference>
<evidence type="ECO:0000256" key="2">
    <source>
        <dbReference type="ARBA" id="ARBA00022490"/>
    </source>
</evidence>
<organism evidence="9 10">
    <name type="scientific">Klebsiella grimontii</name>
    <dbReference type="NCBI Taxonomy" id="2058152"/>
    <lineage>
        <taxon>Bacteria</taxon>
        <taxon>Pseudomonadati</taxon>
        <taxon>Pseudomonadota</taxon>
        <taxon>Gammaproteobacteria</taxon>
        <taxon>Enterobacterales</taxon>
        <taxon>Enterobacteriaceae</taxon>
        <taxon>Klebsiella/Raoultella group</taxon>
        <taxon>Klebsiella</taxon>
    </lineage>
</organism>
<keyword evidence="5 7" id="KW-0238">DNA-binding</keyword>
<protein>
    <recommendedName>
        <fullName evidence="1 7">Transcriptional regulator MraZ</fullName>
    </recommendedName>
</protein>
<dbReference type="Proteomes" id="UP000254571">
    <property type="component" value="Unassembled WGS sequence"/>
</dbReference>
<gene>
    <name evidence="7" type="primary">mraZ</name>
    <name evidence="9" type="ORF">NCTC9149_05831</name>
</gene>
<feature type="domain" description="SpoVT-AbrB" evidence="8">
    <location>
        <begin position="5"/>
        <end position="51"/>
    </location>
</feature>
<dbReference type="Gene3D" id="3.40.1550.20">
    <property type="entry name" value="Transcriptional regulator MraZ domain"/>
    <property type="match status" value="1"/>
</dbReference>
<comment type="function">
    <text evidence="7">Negatively regulates its own expression and that of the subsequent genes in the proximal part of the division and cell wall (dcw) gene cluster. Acts by binding directly to DNA. May also regulate the expression of genes outside the dcw cluster.</text>
</comment>
<comment type="similarity">
    <text evidence="7">Belongs to the MraZ family.</text>
</comment>
<evidence type="ECO:0000256" key="7">
    <source>
        <dbReference type="HAMAP-Rule" id="MF_01008"/>
    </source>
</evidence>
<dbReference type="InterPro" id="IPR003444">
    <property type="entry name" value="MraZ"/>
</dbReference>
<comment type="subcellular location">
    <subcellularLocation>
        <location evidence="7">Cytoplasm</location>
        <location evidence="7">Nucleoid</location>
    </subcellularLocation>
</comment>
<proteinExistence type="inferred from homology"/>
<sequence>MFRGATLVNLDSKGRLAVPTRYRDGLIEDASGQLVCTIDIHHPCLLLYPFA</sequence>
<keyword evidence="6 7" id="KW-0804">Transcription</keyword>
<evidence type="ECO:0000256" key="3">
    <source>
        <dbReference type="ARBA" id="ARBA00022737"/>
    </source>
</evidence>
<keyword evidence="9" id="KW-0131">Cell cycle</keyword>
<evidence type="ECO:0000256" key="1">
    <source>
        <dbReference type="ARBA" id="ARBA00013860"/>
    </source>
</evidence>
<dbReference type="AlphaFoldDB" id="A0A7H4PA81"/>
<dbReference type="InterPro" id="IPR035642">
    <property type="entry name" value="MraZ_N"/>
</dbReference>
<keyword evidence="7" id="KW-0678">Repressor</keyword>
<dbReference type="PROSITE" id="PS51740">
    <property type="entry name" value="SPOVT_ABRB"/>
    <property type="match status" value="1"/>
</dbReference>
<dbReference type="SUPFAM" id="SSF89447">
    <property type="entry name" value="AbrB/MazE/MraZ-like"/>
    <property type="match status" value="1"/>
</dbReference>